<gene>
    <name evidence="2" type="ORF">tc2005_p119c</name>
</gene>
<keyword evidence="1" id="KW-0472">Membrane</keyword>
<reference evidence="2" key="1">
    <citation type="submission" date="2015-11" db="EMBL/GenBank/DDBJ databases">
        <authorList>
            <person name="Chen M.H."/>
            <person name="Kuo S.T."/>
            <person name="Chang P.H."/>
        </authorList>
    </citation>
    <scope>NUCLEOTIDE SEQUENCE</scope>
    <source>
        <strain evidence="2">Taiwan/2005</strain>
    </source>
</reference>
<evidence type="ECO:0000313" key="2">
    <source>
        <dbReference type="EMBL" id="AMW36263.1"/>
    </source>
</evidence>
<feature type="transmembrane region" description="Helical" evidence="1">
    <location>
        <begin position="671"/>
        <end position="697"/>
    </location>
</feature>
<sequence length="701" mass="78243">MRFIFYSVLLVVSAVMNSRTADITTMPETKSLLNWGIVMSRGPNVINGITKYRHTFQNKIPVISFTKVQEMQCDTDELKFLHCEAINTLIENVNEQAEPVVEDMKNKIAIWLRSVPNIDNTEIGRSVAGKRKKRSLRRKRATNLGPDYCEKVKTGDYQAGGGGNVLSGIGNALSSLFGQPTWDDIKIMNKHVCQLADATELNSQQIVALGEDFATFSKVANQRMDAIEGGISEVNNRVTATAELIKEVAVKAFDGLSDVQVKLKRSMAGTDLLFKVQESLYEFQNQIQLMKSYVDEFGDGINILLSGRLPPQMVPVNRLKEIINIISEKTTPSGRVDLVDTDPNFYYMLKNVVFTKSTKLNSVFIMVNFPLYSVGGLMATYRIDNTYISTSEDQSSSTRIVNVPDFIAVTPELDYFTEYSTAELYSCEGSTVRSCHNERALQDMTKPSCAAALYMDNKDKILELCDIRFDETPVPSGAVKLSDDTYIVHSSQAGTGAQWTLNCPLIKNYVEKKIEACNTCILTVQCGCELIAPGEFIIPIQLSSCAGNLGTIIPDIKPEYPISLPVLHAYLNTEFLNKIKGDTVRPQKWGVEIPRLTTLDKEWDNSVEMSRKYSSDLKKVIKAAKENRVYYSQKVDAYVKEAKDFTDLKLSPIKTLSNTFTNLEWLANWDVLGAGTGMGAVLLPCVLSFVLSCYVLCRRSR</sequence>
<name>A0A143DHD3_9VIRU</name>
<keyword evidence="1" id="KW-1133">Transmembrane helix</keyword>
<organism evidence="2">
    <name type="scientific">Abalone herpesvirus Taiwan/2005</name>
    <dbReference type="NCBI Taxonomy" id="1821058"/>
    <lineage>
        <taxon>Viruses</taxon>
        <taxon>Duplodnaviria</taxon>
        <taxon>Heunggongvirae</taxon>
        <taxon>Peploviricota</taxon>
        <taxon>Herviviricetes</taxon>
        <taxon>Herpesvirales</taxon>
    </lineage>
</organism>
<keyword evidence="1" id="KW-0812">Transmembrane</keyword>
<proteinExistence type="predicted"/>
<protein>
    <submittedName>
        <fullName evidence="2">Uncharacterized protein</fullName>
    </submittedName>
</protein>
<dbReference type="EMBL" id="KU096999">
    <property type="protein sequence ID" value="AMW36263.1"/>
    <property type="molecule type" value="Genomic_DNA"/>
</dbReference>
<evidence type="ECO:0000256" key="1">
    <source>
        <dbReference type="SAM" id="Phobius"/>
    </source>
</evidence>
<accession>A0A143DHD3</accession>